<keyword evidence="2" id="KW-1185">Reference proteome</keyword>
<dbReference type="Proteomes" id="UP001356427">
    <property type="component" value="Unassembled WGS sequence"/>
</dbReference>
<gene>
    <name evidence="1" type="ORF">J4Q44_G00378780</name>
</gene>
<reference evidence="1 2" key="1">
    <citation type="submission" date="2021-04" db="EMBL/GenBank/DDBJ databases">
        <authorList>
            <person name="De Guttry C."/>
            <person name="Zahm M."/>
            <person name="Klopp C."/>
            <person name="Cabau C."/>
            <person name="Louis A."/>
            <person name="Berthelot C."/>
            <person name="Parey E."/>
            <person name="Roest Crollius H."/>
            <person name="Montfort J."/>
            <person name="Robinson-Rechavi M."/>
            <person name="Bucao C."/>
            <person name="Bouchez O."/>
            <person name="Gislard M."/>
            <person name="Lluch J."/>
            <person name="Milhes M."/>
            <person name="Lampietro C."/>
            <person name="Lopez Roques C."/>
            <person name="Donnadieu C."/>
            <person name="Braasch I."/>
            <person name="Desvignes T."/>
            <person name="Postlethwait J."/>
            <person name="Bobe J."/>
            <person name="Wedekind C."/>
            <person name="Guiguen Y."/>
        </authorList>
    </citation>
    <scope>NUCLEOTIDE SEQUENCE [LARGE SCALE GENOMIC DNA]</scope>
    <source>
        <strain evidence="1">Cs_M1</strain>
        <tissue evidence="1">Blood</tissue>
    </source>
</reference>
<comment type="caution">
    <text evidence="1">The sequence shown here is derived from an EMBL/GenBank/DDBJ whole genome shotgun (WGS) entry which is preliminary data.</text>
</comment>
<sequence length="67" mass="7674">MVQEKISKQPRCFPCMEHGLRRHLCIDSCCGKQRGAHAQRELLVGKRGRRSCEVISRCPIKVKQSLP</sequence>
<organism evidence="1 2">
    <name type="scientific">Coregonus suidteri</name>
    <dbReference type="NCBI Taxonomy" id="861788"/>
    <lineage>
        <taxon>Eukaryota</taxon>
        <taxon>Metazoa</taxon>
        <taxon>Chordata</taxon>
        <taxon>Craniata</taxon>
        <taxon>Vertebrata</taxon>
        <taxon>Euteleostomi</taxon>
        <taxon>Actinopterygii</taxon>
        <taxon>Neopterygii</taxon>
        <taxon>Teleostei</taxon>
        <taxon>Protacanthopterygii</taxon>
        <taxon>Salmoniformes</taxon>
        <taxon>Salmonidae</taxon>
        <taxon>Coregoninae</taxon>
        <taxon>Coregonus</taxon>
    </lineage>
</organism>
<accession>A0AAN8KJZ3</accession>
<proteinExistence type="predicted"/>
<evidence type="ECO:0000313" key="1">
    <source>
        <dbReference type="EMBL" id="KAK6292093.1"/>
    </source>
</evidence>
<protein>
    <submittedName>
        <fullName evidence="1">Uncharacterized protein</fullName>
    </submittedName>
</protein>
<dbReference type="AlphaFoldDB" id="A0AAN8KJZ3"/>
<name>A0AAN8KJZ3_9TELE</name>
<dbReference type="EMBL" id="JAGTTL010000039">
    <property type="protein sequence ID" value="KAK6292093.1"/>
    <property type="molecule type" value="Genomic_DNA"/>
</dbReference>
<evidence type="ECO:0000313" key="2">
    <source>
        <dbReference type="Proteomes" id="UP001356427"/>
    </source>
</evidence>